<protein>
    <recommendedName>
        <fullName evidence="1">Transposase MuDR plant domain-containing protein</fullName>
    </recommendedName>
</protein>
<evidence type="ECO:0000313" key="3">
    <source>
        <dbReference type="Proteomes" id="UP000250235"/>
    </source>
</evidence>
<accession>A0A2Z7CVF4</accession>
<gene>
    <name evidence="2" type="ORF">F511_36786</name>
</gene>
<dbReference type="EMBL" id="KQ992466">
    <property type="protein sequence ID" value="KZV50335.1"/>
    <property type="molecule type" value="Genomic_DNA"/>
</dbReference>
<keyword evidence="3" id="KW-1185">Reference proteome</keyword>
<sequence>METVSGSGSSNFTFLGSCEYKDELYMIYICNGFSLMEFTLGRKCEEISPQNVILQYLAPHRKLYVTLNEDDDVRNMTHLHTCMRLTIIDMRAVKKDQMGGRNVNRAESEDKTQTSNDGHLQVSLVSNSIDIWSNCIRGEGPIFKDTAEFRRCAKNYAIATRRSFLYKKNDSEKVILICSVETCSWRIYVSRHKADNLFGIRRCNLMLEYMSNYPTCGVWIFIDSCIQQSLYYDIRISLWHSLFSLCYMMLTIVLDKDLECTIVYVRCDSGYHGYHETHLIVTVYSEFVPSRLGRQNEDKAARA</sequence>
<reference evidence="2 3" key="1">
    <citation type="journal article" date="2015" name="Proc. Natl. Acad. Sci. U.S.A.">
        <title>The resurrection genome of Boea hygrometrica: A blueprint for survival of dehydration.</title>
        <authorList>
            <person name="Xiao L."/>
            <person name="Yang G."/>
            <person name="Zhang L."/>
            <person name="Yang X."/>
            <person name="Zhao S."/>
            <person name="Ji Z."/>
            <person name="Zhou Q."/>
            <person name="Hu M."/>
            <person name="Wang Y."/>
            <person name="Chen M."/>
            <person name="Xu Y."/>
            <person name="Jin H."/>
            <person name="Xiao X."/>
            <person name="Hu G."/>
            <person name="Bao F."/>
            <person name="Hu Y."/>
            <person name="Wan P."/>
            <person name="Li L."/>
            <person name="Deng X."/>
            <person name="Kuang T."/>
            <person name="Xiang C."/>
            <person name="Zhu J.K."/>
            <person name="Oliver M.J."/>
            <person name="He Y."/>
        </authorList>
    </citation>
    <scope>NUCLEOTIDE SEQUENCE [LARGE SCALE GENOMIC DNA]</scope>
    <source>
        <strain evidence="3">cv. XS01</strain>
    </source>
</reference>
<name>A0A2Z7CVF4_9LAMI</name>
<feature type="domain" description="Transposase MuDR plant" evidence="1">
    <location>
        <begin position="138"/>
        <end position="200"/>
    </location>
</feature>
<proteinExistence type="predicted"/>
<dbReference type="OrthoDB" id="925496at2759"/>
<evidence type="ECO:0000259" key="1">
    <source>
        <dbReference type="Pfam" id="PF03108"/>
    </source>
</evidence>
<dbReference type="Proteomes" id="UP000250235">
    <property type="component" value="Unassembled WGS sequence"/>
</dbReference>
<dbReference type="AlphaFoldDB" id="A0A2Z7CVF4"/>
<dbReference type="InterPro" id="IPR004332">
    <property type="entry name" value="Transposase_MuDR"/>
</dbReference>
<organism evidence="2 3">
    <name type="scientific">Dorcoceras hygrometricum</name>
    <dbReference type="NCBI Taxonomy" id="472368"/>
    <lineage>
        <taxon>Eukaryota</taxon>
        <taxon>Viridiplantae</taxon>
        <taxon>Streptophyta</taxon>
        <taxon>Embryophyta</taxon>
        <taxon>Tracheophyta</taxon>
        <taxon>Spermatophyta</taxon>
        <taxon>Magnoliopsida</taxon>
        <taxon>eudicotyledons</taxon>
        <taxon>Gunneridae</taxon>
        <taxon>Pentapetalae</taxon>
        <taxon>asterids</taxon>
        <taxon>lamiids</taxon>
        <taxon>Lamiales</taxon>
        <taxon>Gesneriaceae</taxon>
        <taxon>Didymocarpoideae</taxon>
        <taxon>Trichosporeae</taxon>
        <taxon>Loxocarpinae</taxon>
        <taxon>Dorcoceras</taxon>
    </lineage>
</organism>
<evidence type="ECO:0000313" key="2">
    <source>
        <dbReference type="EMBL" id="KZV50335.1"/>
    </source>
</evidence>
<dbReference type="Pfam" id="PF03108">
    <property type="entry name" value="DBD_Tnp_Mut"/>
    <property type="match status" value="1"/>
</dbReference>